<dbReference type="PROSITE" id="PS50883">
    <property type="entry name" value="EAL"/>
    <property type="match status" value="1"/>
</dbReference>
<evidence type="ECO:0000259" key="4">
    <source>
        <dbReference type="PROSITE" id="PS50883"/>
    </source>
</evidence>
<dbReference type="PROSITE" id="PS50113">
    <property type="entry name" value="PAC"/>
    <property type="match status" value="2"/>
</dbReference>
<feature type="domain" description="PAC" evidence="3">
    <location>
        <begin position="361"/>
        <end position="412"/>
    </location>
</feature>
<evidence type="ECO:0000313" key="6">
    <source>
        <dbReference type="EMBL" id="KWT65458.1"/>
    </source>
</evidence>
<dbReference type="GO" id="GO:0071732">
    <property type="term" value="P:cellular response to nitric oxide"/>
    <property type="evidence" value="ECO:0007669"/>
    <property type="project" value="UniProtKB-ARBA"/>
</dbReference>
<protein>
    <submittedName>
        <fullName evidence="6">Diguanylate cyclase/phosphodiesterase (GGDEF &amp; EAL domains) with PAS/PAC sensor(S)</fullName>
    </submittedName>
</protein>
<dbReference type="Gene3D" id="3.30.450.20">
    <property type="entry name" value="PAS domain"/>
    <property type="match status" value="3"/>
</dbReference>
<evidence type="ECO:0000256" key="1">
    <source>
        <dbReference type="ARBA" id="ARBA00051114"/>
    </source>
</evidence>
<dbReference type="InterPro" id="IPR000160">
    <property type="entry name" value="GGDEF_dom"/>
</dbReference>
<dbReference type="PATRIC" id="fig|121290.4.peg.181"/>
<feature type="domain" description="PAS" evidence="2">
    <location>
        <begin position="162"/>
        <end position="232"/>
    </location>
</feature>
<dbReference type="InterPro" id="IPR035965">
    <property type="entry name" value="PAS-like_dom_sf"/>
</dbReference>
<comment type="caution">
    <text evidence="6">The sequence shown here is derived from an EMBL/GenBank/DDBJ whole genome shotgun (WGS) entry which is preliminary data.</text>
</comment>
<evidence type="ECO:0000313" key="7">
    <source>
        <dbReference type="Proteomes" id="UP000059074"/>
    </source>
</evidence>
<reference evidence="6 7" key="1">
    <citation type="submission" date="2015-10" db="EMBL/GenBank/DDBJ databases">
        <title>Transcriptomic analysis of a linuron degrading triple-species bacterial consortium.</title>
        <authorList>
            <person name="Albers P."/>
        </authorList>
    </citation>
    <scope>NUCLEOTIDE SEQUENCE [LARGE SCALE GENOMIC DNA]</scope>
    <source>
        <strain evidence="6 7">WDL6</strain>
    </source>
</reference>
<gene>
    <name evidence="6" type="ORF">APY04_2810</name>
</gene>
<dbReference type="CDD" id="cd01948">
    <property type="entry name" value="EAL"/>
    <property type="match status" value="1"/>
</dbReference>
<dbReference type="SMART" id="SM00267">
    <property type="entry name" value="GGDEF"/>
    <property type="match status" value="1"/>
</dbReference>
<feature type="domain" description="PAC" evidence="3">
    <location>
        <begin position="234"/>
        <end position="284"/>
    </location>
</feature>
<dbReference type="SUPFAM" id="SSF141868">
    <property type="entry name" value="EAL domain-like"/>
    <property type="match status" value="1"/>
</dbReference>
<dbReference type="InterPro" id="IPR000014">
    <property type="entry name" value="PAS"/>
</dbReference>
<dbReference type="PANTHER" id="PTHR44757:SF2">
    <property type="entry name" value="BIOFILM ARCHITECTURE MAINTENANCE PROTEIN MBAA"/>
    <property type="match status" value="1"/>
</dbReference>
<dbReference type="Gene3D" id="3.20.20.450">
    <property type="entry name" value="EAL domain"/>
    <property type="match status" value="1"/>
</dbReference>
<dbReference type="FunFam" id="3.30.70.270:FF:000001">
    <property type="entry name" value="Diguanylate cyclase domain protein"/>
    <property type="match status" value="1"/>
</dbReference>
<dbReference type="FunFam" id="3.20.20.450:FF:000001">
    <property type="entry name" value="Cyclic di-GMP phosphodiesterase yahA"/>
    <property type="match status" value="1"/>
</dbReference>
<dbReference type="InterPro" id="IPR000700">
    <property type="entry name" value="PAS-assoc_C"/>
</dbReference>
<dbReference type="PANTHER" id="PTHR44757">
    <property type="entry name" value="DIGUANYLATE CYCLASE DGCP"/>
    <property type="match status" value="1"/>
</dbReference>
<dbReference type="InterPro" id="IPR052155">
    <property type="entry name" value="Biofilm_reg_signaling"/>
</dbReference>
<dbReference type="STRING" id="121290.APY04_2810"/>
<feature type="domain" description="GGDEF" evidence="5">
    <location>
        <begin position="443"/>
        <end position="576"/>
    </location>
</feature>
<dbReference type="GO" id="GO:0071111">
    <property type="term" value="F:cyclic-guanylate-specific phosphodiesterase activity"/>
    <property type="evidence" value="ECO:0007669"/>
    <property type="project" value="UniProtKB-EC"/>
</dbReference>
<dbReference type="InterPro" id="IPR001633">
    <property type="entry name" value="EAL_dom"/>
</dbReference>
<sequence length="846" mass="93431">MTSIRASSEATEATPPGASPLEAAASRLMDLVTATLVDGIPVLVCDRAGRIVLANDALHTVLNRSKNELLNQSYSDVCIDLALDELFEDMEKSPAVTSRWSGYITLKTGERETQMMSATISALRDATGSPSHCVVVINDASGGGIRRIPTKGTALQRPGNYDGDYAEAILNSLPGVFYHFDDNFKLVRWNQNFEKISGYTANELLGAEPKMFCVEEQRELVYSRIREVMEIGESTVESDFLRKDGKRIPYLFTGTRFERHGRVGFVGVGNDLSTRKRIEEALRVETARFEAQVESSVDGILVVDENFVKVIQNQRLAEQWKIPHHIAANPDNAVQLEYAASNTTRPDEFIAKVHWLMAHPNEVSSDEIELRDGTVLDRYSAPVLDREGNYYGRTWIHRDITARKQSEQRIRHLASHDGLTGLCNRNVVQERIANAIDTAQPGRRIALLYLDLDRFKIINDGYGHPFGDEVLKATAKRLQSLVLPQDTVARYGGDEFLILLTDLDSAADAHGIAKRIVAGLDGPLIVNQRSVHLSGTVGASIFPDDAETADELIGNADAAMYRAKELGRNTFQFYSRELGEEAMRRVDLETRLRVAIQNGRLSLAYQPKVSLKSGAIVGCEALVRWHDPELGHIAPDRFIPVAEESGLIISIGDWVLRAACAQARAWLDKGLRPICVAVNVSARQLLQQDFAVVVLRCLAETGLPPELLEIELTETLIASDTERAAETFGCLSASGVKLSIDDFGTGYSSLSYLQNFRVDTLKIDKSFIAKMLSDSGNAAIVRAAISLGHNLQFKVLAEGVETLEQCRFLAEIGCDEVQGYFFSKPVPSTEFEALLSMRDAQAQQLV</sequence>
<dbReference type="NCBIfam" id="TIGR00254">
    <property type="entry name" value="GGDEF"/>
    <property type="match status" value="1"/>
</dbReference>
<dbReference type="SUPFAM" id="SSF55785">
    <property type="entry name" value="PYP-like sensor domain (PAS domain)"/>
    <property type="match status" value="3"/>
</dbReference>
<feature type="domain" description="EAL" evidence="4">
    <location>
        <begin position="585"/>
        <end position="839"/>
    </location>
</feature>
<dbReference type="SMART" id="SM00052">
    <property type="entry name" value="EAL"/>
    <property type="match status" value="1"/>
</dbReference>
<dbReference type="NCBIfam" id="TIGR00229">
    <property type="entry name" value="sensory_box"/>
    <property type="match status" value="1"/>
</dbReference>
<dbReference type="InterPro" id="IPR029787">
    <property type="entry name" value="Nucleotide_cyclase"/>
</dbReference>
<comment type="catalytic activity">
    <reaction evidence="1">
        <text>3',3'-c-di-GMP + H2O = 5'-phosphoguanylyl(3'-&gt;5')guanosine + H(+)</text>
        <dbReference type="Rhea" id="RHEA:24902"/>
        <dbReference type="ChEBI" id="CHEBI:15377"/>
        <dbReference type="ChEBI" id="CHEBI:15378"/>
        <dbReference type="ChEBI" id="CHEBI:58754"/>
        <dbReference type="ChEBI" id="CHEBI:58805"/>
        <dbReference type="EC" id="3.1.4.52"/>
    </reaction>
    <physiologicalReaction direction="left-to-right" evidence="1">
        <dbReference type="Rhea" id="RHEA:24903"/>
    </physiologicalReaction>
</comment>
<dbReference type="InterPro" id="IPR035919">
    <property type="entry name" value="EAL_sf"/>
</dbReference>
<dbReference type="PROSITE" id="PS50112">
    <property type="entry name" value="PAS"/>
    <property type="match status" value="1"/>
</dbReference>
<dbReference type="PROSITE" id="PS50887">
    <property type="entry name" value="GGDEF"/>
    <property type="match status" value="1"/>
</dbReference>
<evidence type="ECO:0000259" key="3">
    <source>
        <dbReference type="PROSITE" id="PS50113"/>
    </source>
</evidence>
<evidence type="ECO:0000259" key="2">
    <source>
        <dbReference type="PROSITE" id="PS50112"/>
    </source>
</evidence>
<dbReference type="Pfam" id="PF00990">
    <property type="entry name" value="GGDEF"/>
    <property type="match status" value="1"/>
</dbReference>
<dbReference type="Proteomes" id="UP000059074">
    <property type="component" value="Unassembled WGS sequence"/>
</dbReference>
<dbReference type="CDD" id="cd00130">
    <property type="entry name" value="PAS"/>
    <property type="match status" value="2"/>
</dbReference>
<dbReference type="AlphaFoldDB" id="A0A120CU05"/>
<organism evidence="6 7">
    <name type="scientific">Hyphomicrobium sulfonivorans</name>
    <dbReference type="NCBI Taxonomy" id="121290"/>
    <lineage>
        <taxon>Bacteria</taxon>
        <taxon>Pseudomonadati</taxon>
        <taxon>Pseudomonadota</taxon>
        <taxon>Alphaproteobacteria</taxon>
        <taxon>Hyphomicrobiales</taxon>
        <taxon>Hyphomicrobiaceae</taxon>
        <taxon>Hyphomicrobium</taxon>
    </lineage>
</organism>
<keyword evidence="7" id="KW-1185">Reference proteome</keyword>
<proteinExistence type="predicted"/>
<name>A0A120CU05_HYPSL</name>
<dbReference type="SUPFAM" id="SSF55073">
    <property type="entry name" value="Nucleotide cyclase"/>
    <property type="match status" value="1"/>
</dbReference>
<dbReference type="Pfam" id="PF00563">
    <property type="entry name" value="EAL"/>
    <property type="match status" value="1"/>
</dbReference>
<evidence type="ECO:0000259" key="5">
    <source>
        <dbReference type="PROSITE" id="PS50887"/>
    </source>
</evidence>
<dbReference type="Pfam" id="PF13426">
    <property type="entry name" value="PAS_9"/>
    <property type="match status" value="2"/>
</dbReference>
<dbReference type="InterPro" id="IPR043128">
    <property type="entry name" value="Rev_trsase/Diguanyl_cyclase"/>
</dbReference>
<accession>A0A120CU05</accession>
<dbReference type="CDD" id="cd01949">
    <property type="entry name" value="GGDEF"/>
    <property type="match status" value="1"/>
</dbReference>
<dbReference type="Gene3D" id="3.30.70.270">
    <property type="match status" value="1"/>
</dbReference>
<dbReference type="SMART" id="SM00091">
    <property type="entry name" value="PAS"/>
    <property type="match status" value="2"/>
</dbReference>
<dbReference type="EMBL" id="LMTR01000079">
    <property type="protein sequence ID" value="KWT65458.1"/>
    <property type="molecule type" value="Genomic_DNA"/>
</dbReference>